<reference evidence="4" key="1">
    <citation type="submission" date="2016-06" db="EMBL/GenBank/DDBJ databases">
        <authorList>
            <person name="Varghese N."/>
            <person name="Submissions Spin"/>
        </authorList>
    </citation>
    <scope>NUCLEOTIDE SEQUENCE [LARGE SCALE GENOMIC DNA]</scope>
    <source>
        <strain evidence="4">DSM 43903</strain>
    </source>
</reference>
<feature type="compositionally biased region" description="Low complexity" evidence="1">
    <location>
        <begin position="15"/>
        <end position="27"/>
    </location>
</feature>
<feature type="compositionally biased region" description="Low complexity" evidence="1">
    <location>
        <begin position="507"/>
        <end position="516"/>
    </location>
</feature>
<dbReference type="AlphaFoldDB" id="A0A1C6UR15"/>
<dbReference type="EMBL" id="FMHZ01000002">
    <property type="protein sequence ID" value="SCL56502.1"/>
    <property type="molecule type" value="Genomic_DNA"/>
</dbReference>
<protein>
    <submittedName>
        <fullName evidence="3">Protease prsW family protein</fullName>
    </submittedName>
</protein>
<dbReference type="Pfam" id="PF13367">
    <property type="entry name" value="PrsW-protease"/>
    <property type="match status" value="1"/>
</dbReference>
<keyword evidence="2" id="KW-0812">Transmembrane</keyword>
<keyword evidence="2" id="KW-1133">Transmembrane helix</keyword>
<feature type="region of interest" description="Disordered" evidence="1">
    <location>
        <begin position="1"/>
        <end position="59"/>
    </location>
</feature>
<keyword evidence="4" id="KW-1185">Reference proteome</keyword>
<gene>
    <name evidence="3" type="ORF">GA0070606_2618</name>
</gene>
<dbReference type="GO" id="GO:0008233">
    <property type="term" value="F:peptidase activity"/>
    <property type="evidence" value="ECO:0007669"/>
    <property type="project" value="UniProtKB-KW"/>
</dbReference>
<dbReference type="STRING" id="47855.GA0070606_2618"/>
<feature type="transmembrane region" description="Helical" evidence="2">
    <location>
        <begin position="205"/>
        <end position="224"/>
    </location>
</feature>
<proteinExistence type="predicted"/>
<dbReference type="Proteomes" id="UP000199001">
    <property type="component" value="Unassembled WGS sequence"/>
</dbReference>
<feature type="transmembrane region" description="Helical" evidence="2">
    <location>
        <begin position="77"/>
        <end position="100"/>
    </location>
</feature>
<evidence type="ECO:0000256" key="1">
    <source>
        <dbReference type="SAM" id="MobiDB-lite"/>
    </source>
</evidence>
<feature type="transmembrane region" description="Helical" evidence="2">
    <location>
        <begin position="392"/>
        <end position="410"/>
    </location>
</feature>
<keyword evidence="3" id="KW-0645">Protease</keyword>
<dbReference type="GO" id="GO:0006508">
    <property type="term" value="P:proteolysis"/>
    <property type="evidence" value="ECO:0007669"/>
    <property type="project" value="UniProtKB-KW"/>
</dbReference>
<organism evidence="3 4">
    <name type="scientific">Micromonospora citrea</name>
    <dbReference type="NCBI Taxonomy" id="47855"/>
    <lineage>
        <taxon>Bacteria</taxon>
        <taxon>Bacillati</taxon>
        <taxon>Actinomycetota</taxon>
        <taxon>Actinomycetes</taxon>
        <taxon>Micromonosporales</taxon>
        <taxon>Micromonosporaceae</taxon>
        <taxon>Micromonospora</taxon>
    </lineage>
</organism>
<feature type="transmembrane region" description="Helical" evidence="2">
    <location>
        <begin position="349"/>
        <end position="372"/>
    </location>
</feature>
<feature type="region of interest" description="Disordered" evidence="1">
    <location>
        <begin position="502"/>
        <end position="528"/>
    </location>
</feature>
<feature type="transmembrane region" description="Helical" evidence="2">
    <location>
        <begin position="244"/>
        <end position="271"/>
    </location>
</feature>
<evidence type="ECO:0000313" key="4">
    <source>
        <dbReference type="Proteomes" id="UP000199001"/>
    </source>
</evidence>
<name>A0A1C6UR15_9ACTN</name>
<feature type="transmembrane region" description="Helical" evidence="2">
    <location>
        <begin position="312"/>
        <end position="337"/>
    </location>
</feature>
<dbReference type="InterPro" id="IPR026898">
    <property type="entry name" value="PrsW"/>
</dbReference>
<dbReference type="OrthoDB" id="4194692at2"/>
<feature type="transmembrane region" description="Helical" evidence="2">
    <location>
        <begin position="146"/>
        <end position="168"/>
    </location>
</feature>
<dbReference type="PANTHER" id="PTHR36844:SF1">
    <property type="entry name" value="PROTEASE PRSW"/>
    <property type="match status" value="1"/>
</dbReference>
<evidence type="ECO:0000256" key="2">
    <source>
        <dbReference type="SAM" id="Phobius"/>
    </source>
</evidence>
<feature type="transmembrane region" description="Helical" evidence="2">
    <location>
        <begin position="174"/>
        <end position="193"/>
    </location>
</feature>
<dbReference type="RefSeq" id="WP_141721665.1">
    <property type="nucleotide sequence ID" value="NZ_FMHZ01000002.1"/>
</dbReference>
<evidence type="ECO:0000313" key="3">
    <source>
        <dbReference type="EMBL" id="SCL56502.1"/>
    </source>
</evidence>
<dbReference type="PANTHER" id="PTHR36844">
    <property type="entry name" value="PROTEASE PRSW"/>
    <property type="match status" value="1"/>
</dbReference>
<feature type="compositionally biased region" description="Low complexity" evidence="1">
    <location>
        <begin position="47"/>
        <end position="59"/>
    </location>
</feature>
<feature type="compositionally biased region" description="Basic and acidic residues" evidence="1">
    <location>
        <begin position="517"/>
        <end position="528"/>
    </location>
</feature>
<accession>A0A1C6UR15</accession>
<sequence length="528" mass="56261">MTEDDSSPRQPAVPRPAADSAEAAAQPAVPPPPADPAEAAGHPEEPAAPAHGGAATPAATVATTTTETPGAYRFDRLGAVVAIGGALLALIAAAAFVAVVRDDDDDLRIFGAINLVGIGITLLAASAAVTVAAIVSARSNSRRTRFLACAIGGALVFVVPAILMALSVLLSVAVAWRGALLSVPTTVFALWTFRRMQRNRRPPWWLILVAFAWGLLVASYFSQMVEVMLHTVVTAEVPPGTATIIAHSAAAAFPEELVKGAGVAAVVLLAWRRVDGMLGGIVVGACVGLGFQFAESISYMTQNFDAVLYQHWYRQVTGLLVSHATYTGIIGAGVGLATQLNSWPRRVTCAASGFAFAVAAHLVWDICAMGHFYWESDDPTIQLFVAQPVNLLVLKGPAFAVLLFLVVLALRRETRSLHRQLRAEAADPTGAVTPAEVSVLLDAPRRFMMRLHTLLWESPAAYRRIKRLHAAQLDLAFARWRRERGEPQPPSTEEALRQLILELKTEAPAPDAPSASRRGERHPAQVAP</sequence>
<feature type="transmembrane region" description="Helical" evidence="2">
    <location>
        <begin position="278"/>
        <end position="300"/>
    </location>
</feature>
<feature type="transmembrane region" description="Helical" evidence="2">
    <location>
        <begin position="112"/>
        <end position="134"/>
    </location>
</feature>
<keyword evidence="2" id="KW-0472">Membrane</keyword>
<keyword evidence="3" id="KW-0378">Hydrolase</keyword>